<reference evidence="7 8" key="1">
    <citation type="submission" date="2019-07" db="EMBL/GenBank/DDBJ databases">
        <title>Draft genome assembly of a fouling barnacle, Amphibalanus amphitrite (Darwin, 1854): The first reference genome for Thecostraca.</title>
        <authorList>
            <person name="Kim W."/>
        </authorList>
    </citation>
    <scope>NUCLEOTIDE SEQUENCE [LARGE SCALE GENOMIC DNA]</scope>
    <source>
        <strain evidence="7">SNU_AA5</strain>
        <tissue evidence="7">Soma without cirri and trophi</tissue>
    </source>
</reference>
<keyword evidence="2 6" id="KW-0812">Transmembrane</keyword>
<dbReference type="GO" id="GO:0005794">
    <property type="term" value="C:Golgi apparatus"/>
    <property type="evidence" value="ECO:0007669"/>
    <property type="project" value="TreeGrafter"/>
</dbReference>
<feature type="compositionally biased region" description="Pro residues" evidence="5">
    <location>
        <begin position="68"/>
        <end position="80"/>
    </location>
</feature>
<evidence type="ECO:0000256" key="1">
    <source>
        <dbReference type="ARBA" id="ARBA00004141"/>
    </source>
</evidence>
<evidence type="ECO:0000256" key="2">
    <source>
        <dbReference type="ARBA" id="ARBA00022692"/>
    </source>
</evidence>
<keyword evidence="8" id="KW-1185">Reference proteome</keyword>
<name>A0A6A4X4D4_AMPAM</name>
<evidence type="ECO:0000256" key="5">
    <source>
        <dbReference type="SAM" id="MobiDB-lite"/>
    </source>
</evidence>
<evidence type="ECO:0000256" key="6">
    <source>
        <dbReference type="SAM" id="Phobius"/>
    </source>
</evidence>
<keyword evidence="3 6" id="KW-1133">Transmembrane helix</keyword>
<dbReference type="PANTHER" id="PTHR13396">
    <property type="entry name" value="NEDD4 FAMILY INTERACTING PROTEIN 1/2"/>
    <property type="match status" value="1"/>
</dbReference>
<dbReference type="PANTHER" id="PTHR13396:SF5">
    <property type="entry name" value="NEDD4 FAMILY INTERACTING PROTEIN"/>
    <property type="match status" value="1"/>
</dbReference>
<dbReference type="Proteomes" id="UP000440578">
    <property type="component" value="Unassembled WGS sequence"/>
</dbReference>
<evidence type="ECO:0000256" key="4">
    <source>
        <dbReference type="ARBA" id="ARBA00023136"/>
    </source>
</evidence>
<sequence>MPRPTSACESEGQLCAVQLVMSRYQRVSEPPAVAEGGSGGPPPPPPPAEVPVEPPPPYEAAQAAGGAPLPPPPPPPPSPPRTADKAVRFELPPAYDAVTNPAKLPSYDEVQQEKAREGGPLPPSDPLADELDDERAGALHLWRISSVGLDPEAAALHDQQLLGTDLMFFTAFLAAFLFNWIGFLLLLCFCHSVAGRYGALAGFGLSLAKWTLIVKNSTTLVSHDNSWLWWLIMAFGLVISVRAILQYLYIKREWRQLPTSARQRLIFFY</sequence>
<dbReference type="CDD" id="cd22212">
    <property type="entry name" value="NDFIP-like"/>
    <property type="match status" value="1"/>
</dbReference>
<feature type="transmembrane region" description="Helical" evidence="6">
    <location>
        <begin position="197"/>
        <end position="215"/>
    </location>
</feature>
<evidence type="ECO:0000256" key="3">
    <source>
        <dbReference type="ARBA" id="ARBA00022989"/>
    </source>
</evidence>
<keyword evidence="4 6" id="KW-0472">Membrane</keyword>
<comment type="caution">
    <text evidence="7">The sequence shown here is derived from an EMBL/GenBank/DDBJ whole genome shotgun (WGS) entry which is preliminary data.</text>
</comment>
<dbReference type="GO" id="GO:0005783">
    <property type="term" value="C:endoplasmic reticulum"/>
    <property type="evidence" value="ECO:0007669"/>
    <property type="project" value="TreeGrafter"/>
</dbReference>
<feature type="region of interest" description="Disordered" evidence="5">
    <location>
        <begin position="97"/>
        <end position="130"/>
    </location>
</feature>
<dbReference type="AlphaFoldDB" id="A0A6A4X4D4"/>
<dbReference type="GO" id="GO:0031398">
    <property type="term" value="P:positive regulation of protein ubiquitination"/>
    <property type="evidence" value="ECO:0007669"/>
    <property type="project" value="TreeGrafter"/>
</dbReference>
<dbReference type="GO" id="GO:0050699">
    <property type="term" value="F:WW domain binding"/>
    <property type="evidence" value="ECO:0007669"/>
    <property type="project" value="TreeGrafter"/>
</dbReference>
<gene>
    <name evidence="7" type="primary">ndfip1</name>
    <name evidence="7" type="ORF">FJT64_014934</name>
</gene>
<dbReference type="InterPro" id="IPR019325">
    <property type="entry name" value="NEDD4/Bsd2"/>
</dbReference>
<proteinExistence type="predicted"/>
<feature type="transmembrane region" description="Helical" evidence="6">
    <location>
        <begin position="227"/>
        <end position="250"/>
    </location>
</feature>
<comment type="subcellular location">
    <subcellularLocation>
        <location evidence="1">Membrane</location>
        <topology evidence="1">Multi-pass membrane protein</topology>
    </subcellularLocation>
</comment>
<organism evidence="7 8">
    <name type="scientific">Amphibalanus amphitrite</name>
    <name type="common">Striped barnacle</name>
    <name type="synonym">Balanus amphitrite</name>
    <dbReference type="NCBI Taxonomy" id="1232801"/>
    <lineage>
        <taxon>Eukaryota</taxon>
        <taxon>Metazoa</taxon>
        <taxon>Ecdysozoa</taxon>
        <taxon>Arthropoda</taxon>
        <taxon>Crustacea</taxon>
        <taxon>Multicrustacea</taxon>
        <taxon>Cirripedia</taxon>
        <taxon>Thoracica</taxon>
        <taxon>Thoracicalcarea</taxon>
        <taxon>Balanomorpha</taxon>
        <taxon>Balanoidea</taxon>
        <taxon>Balanidae</taxon>
        <taxon>Amphibalaninae</taxon>
        <taxon>Amphibalanus</taxon>
    </lineage>
</organism>
<feature type="region of interest" description="Disordered" evidence="5">
    <location>
        <begin position="27"/>
        <end position="84"/>
    </location>
</feature>
<evidence type="ECO:0000313" key="7">
    <source>
        <dbReference type="EMBL" id="KAF0314596.1"/>
    </source>
</evidence>
<feature type="transmembrane region" description="Helical" evidence="6">
    <location>
        <begin position="166"/>
        <end position="190"/>
    </location>
</feature>
<dbReference type="Pfam" id="PF10176">
    <property type="entry name" value="NEDD4_Bsd2"/>
    <property type="match status" value="2"/>
</dbReference>
<feature type="compositionally biased region" description="Pro residues" evidence="5">
    <location>
        <begin position="40"/>
        <end position="58"/>
    </location>
</feature>
<dbReference type="GO" id="GO:0048471">
    <property type="term" value="C:perinuclear region of cytoplasm"/>
    <property type="evidence" value="ECO:0007669"/>
    <property type="project" value="TreeGrafter"/>
</dbReference>
<dbReference type="GO" id="GO:0030001">
    <property type="term" value="P:metal ion transport"/>
    <property type="evidence" value="ECO:0007669"/>
    <property type="project" value="InterPro"/>
</dbReference>
<dbReference type="EMBL" id="VIIS01000010">
    <property type="protein sequence ID" value="KAF0314596.1"/>
    <property type="molecule type" value="Genomic_DNA"/>
</dbReference>
<dbReference type="GO" id="GO:0007034">
    <property type="term" value="P:vacuolar transport"/>
    <property type="evidence" value="ECO:0007669"/>
    <property type="project" value="InterPro"/>
</dbReference>
<dbReference type="GO" id="GO:0006511">
    <property type="term" value="P:ubiquitin-dependent protein catabolic process"/>
    <property type="evidence" value="ECO:0007669"/>
    <property type="project" value="TreeGrafter"/>
</dbReference>
<protein>
    <submittedName>
        <fullName evidence="7">NEDD4 family-interacting protein 1</fullName>
    </submittedName>
</protein>
<accession>A0A6A4X4D4</accession>
<dbReference type="OrthoDB" id="10003116at2759"/>
<evidence type="ECO:0000313" key="8">
    <source>
        <dbReference type="Proteomes" id="UP000440578"/>
    </source>
</evidence>
<dbReference type="GO" id="GO:0016020">
    <property type="term" value="C:membrane"/>
    <property type="evidence" value="ECO:0007669"/>
    <property type="project" value="UniProtKB-SubCell"/>
</dbReference>